<accession>C5MDP0</accession>
<dbReference type="RefSeq" id="XP_002549495.1">
    <property type="nucleotide sequence ID" value="XM_002549449.1"/>
</dbReference>
<gene>
    <name evidence="1" type="ORF">CTRG_03792</name>
</gene>
<dbReference type="EMBL" id="GG692399">
    <property type="protein sequence ID" value="EER32121.1"/>
    <property type="molecule type" value="Genomic_DNA"/>
</dbReference>
<reference evidence="1 2" key="1">
    <citation type="journal article" date="2009" name="Nature">
        <title>Evolution of pathogenicity and sexual reproduction in eight Candida genomes.</title>
        <authorList>
            <person name="Butler G."/>
            <person name="Rasmussen M.D."/>
            <person name="Lin M.F."/>
            <person name="Santos M.A."/>
            <person name="Sakthikumar S."/>
            <person name="Munro C.A."/>
            <person name="Rheinbay E."/>
            <person name="Grabherr M."/>
            <person name="Forche A."/>
            <person name="Reedy J.L."/>
            <person name="Agrafioti I."/>
            <person name="Arnaud M.B."/>
            <person name="Bates S."/>
            <person name="Brown A.J."/>
            <person name="Brunke S."/>
            <person name="Costanzo M.C."/>
            <person name="Fitzpatrick D.A."/>
            <person name="de Groot P.W."/>
            <person name="Harris D."/>
            <person name="Hoyer L.L."/>
            <person name="Hube B."/>
            <person name="Klis F.M."/>
            <person name="Kodira C."/>
            <person name="Lennard N."/>
            <person name="Logue M.E."/>
            <person name="Martin R."/>
            <person name="Neiman A.M."/>
            <person name="Nikolaou E."/>
            <person name="Quail M.A."/>
            <person name="Quinn J."/>
            <person name="Santos M.C."/>
            <person name="Schmitzberger F.F."/>
            <person name="Sherlock G."/>
            <person name="Shah P."/>
            <person name="Silverstein K.A."/>
            <person name="Skrzypek M.S."/>
            <person name="Soll D."/>
            <person name="Staggs R."/>
            <person name="Stansfield I."/>
            <person name="Stumpf M.P."/>
            <person name="Sudbery P.E."/>
            <person name="Srikantha T."/>
            <person name="Zeng Q."/>
            <person name="Berman J."/>
            <person name="Berriman M."/>
            <person name="Heitman J."/>
            <person name="Gow N.A."/>
            <person name="Lorenz M.C."/>
            <person name="Birren B.W."/>
            <person name="Kellis M."/>
            <person name="Cuomo C.A."/>
        </authorList>
    </citation>
    <scope>NUCLEOTIDE SEQUENCE [LARGE SCALE GENOMIC DNA]</scope>
    <source>
        <strain evidence="2">ATCC MYA-3404 / T1</strain>
    </source>
</reference>
<sequence length="175" mass="20686">MKLWEINVYATFLIIYMPQLACKLIPLRLFIESNNGTLDGMGLYSLHEGEGYNFFFLGQPQEAQEFVYDTRMYHIYFYYQYFVKYKLTICNSFLQLSYVHYPFKVKIKKNGELQFTGYKNLYAVKNVNDPHSYSTQKYAVYYYKNKKLVPPDAIEVKITAGPIVNESRVTVPKIH</sequence>
<evidence type="ECO:0000313" key="1">
    <source>
        <dbReference type="EMBL" id="EER32121.1"/>
    </source>
</evidence>
<dbReference type="AlphaFoldDB" id="C5MDP0"/>
<dbReference type="OrthoDB" id="4019583at2759"/>
<dbReference type="KEGG" id="ctp:CTRG_03792"/>
<name>C5MDP0_CANTT</name>
<dbReference type="GeneID" id="8301418"/>
<dbReference type="HOGENOM" id="CLU_083354_1_0_1"/>
<dbReference type="STRING" id="294747.C5MDP0"/>
<proteinExistence type="predicted"/>
<protein>
    <submittedName>
        <fullName evidence="1">Uncharacterized protein</fullName>
    </submittedName>
</protein>
<evidence type="ECO:0000313" key="2">
    <source>
        <dbReference type="Proteomes" id="UP000002037"/>
    </source>
</evidence>
<keyword evidence="2" id="KW-1185">Reference proteome</keyword>
<dbReference type="VEuPathDB" id="FungiDB:CTRG_03792"/>
<dbReference type="Proteomes" id="UP000002037">
    <property type="component" value="Unassembled WGS sequence"/>
</dbReference>
<organism evidence="1 2">
    <name type="scientific">Candida tropicalis (strain ATCC MYA-3404 / T1)</name>
    <name type="common">Yeast</name>
    <dbReference type="NCBI Taxonomy" id="294747"/>
    <lineage>
        <taxon>Eukaryota</taxon>
        <taxon>Fungi</taxon>
        <taxon>Dikarya</taxon>
        <taxon>Ascomycota</taxon>
        <taxon>Saccharomycotina</taxon>
        <taxon>Pichiomycetes</taxon>
        <taxon>Debaryomycetaceae</taxon>
        <taxon>Candida/Lodderomyces clade</taxon>
        <taxon>Candida</taxon>
    </lineage>
</organism>